<sequence>MRTIMVLLMKYVACVIAYAVGLDLFFAANIVEILSFSLFTTVASYLLGDMVILPQIGKRAALVVDFLLAYTMVWIFGNILLDNYMQIAWGSIISAFIIAGAEIFVHRYISHHASDFPFERASMKMGRNIAYSTEFAEEDIHDRDRK</sequence>
<evidence type="ECO:0000313" key="5">
    <source>
        <dbReference type="Proteomes" id="UP000476934"/>
    </source>
</evidence>
<keyword evidence="1" id="KW-0812">Transmembrane</keyword>
<dbReference type="InterPro" id="IPR019649">
    <property type="entry name" value="DUF2512"/>
</dbReference>
<protein>
    <submittedName>
        <fullName evidence="2">Membrane protein</fullName>
    </submittedName>
    <submittedName>
        <fullName evidence="3">YndM family protein</fullName>
    </submittedName>
</protein>
<dbReference type="STRING" id="363870.NG54_00590"/>
<dbReference type="Proteomes" id="UP000476934">
    <property type="component" value="Unassembled WGS sequence"/>
</dbReference>
<keyword evidence="5" id="KW-1185">Reference proteome</keyword>
<dbReference type="OrthoDB" id="2111682at2"/>
<keyword evidence="1" id="KW-0472">Membrane</keyword>
<accession>A0A0A6VH51</accession>
<organism evidence="2 4">
    <name type="scientific">Heyndrickxia ginsengihumi</name>
    <dbReference type="NCBI Taxonomy" id="363870"/>
    <lineage>
        <taxon>Bacteria</taxon>
        <taxon>Bacillati</taxon>
        <taxon>Bacillota</taxon>
        <taxon>Bacilli</taxon>
        <taxon>Bacillales</taxon>
        <taxon>Bacillaceae</taxon>
        <taxon>Heyndrickxia</taxon>
    </lineage>
</organism>
<reference evidence="3 5" key="3">
    <citation type="submission" date="2020-03" db="EMBL/GenBank/DDBJ databases">
        <title>Bacillus aquiflavi sp. nov., isolated from yellow water of strong flavor Chinese baijiu in Yibin region of China.</title>
        <authorList>
            <person name="Xie J."/>
        </authorList>
    </citation>
    <scope>NUCLEOTIDE SEQUENCE [LARGE SCALE GENOMIC DNA]</scope>
    <source>
        <strain evidence="3 5">Gsoil 114</strain>
    </source>
</reference>
<reference evidence="3 5" key="2">
    <citation type="submission" date="2020-02" db="EMBL/GenBank/DDBJ databases">
        <authorList>
            <person name="Feng H."/>
        </authorList>
    </citation>
    <scope>NUCLEOTIDE SEQUENCE [LARGE SCALE GENOMIC DNA]</scope>
    <source>
        <strain evidence="3 5">Gsoil 114</strain>
    </source>
</reference>
<reference evidence="2 4" key="1">
    <citation type="submission" date="2014-10" db="EMBL/GenBank/DDBJ databases">
        <title>Draft genome of phytase producing Bacillus ginsengihumi strain M2.11.</title>
        <authorList>
            <person name="Toymentseva A."/>
            <person name="Boulygina E.A."/>
            <person name="Kazakov S.V."/>
            <person name="Kayumov I."/>
            <person name="Suleimanova A.D."/>
            <person name="Mardanova A.M."/>
            <person name="Maria S.N."/>
            <person name="Sergey M.Y."/>
            <person name="Sharipova M.R."/>
        </authorList>
    </citation>
    <scope>NUCLEOTIDE SEQUENCE [LARGE SCALE GENOMIC DNA]</scope>
    <source>
        <strain evidence="2 4">M2.11</strain>
    </source>
</reference>
<feature type="transmembrane region" description="Helical" evidence="1">
    <location>
        <begin position="87"/>
        <end position="105"/>
    </location>
</feature>
<feature type="transmembrane region" description="Helical" evidence="1">
    <location>
        <begin position="60"/>
        <end position="81"/>
    </location>
</feature>
<proteinExistence type="predicted"/>
<dbReference type="Proteomes" id="UP000030588">
    <property type="component" value="Unassembled WGS sequence"/>
</dbReference>
<dbReference type="AlphaFoldDB" id="A0A0A6VH51"/>
<evidence type="ECO:0000313" key="4">
    <source>
        <dbReference type="Proteomes" id="UP000030588"/>
    </source>
</evidence>
<dbReference type="RefSeq" id="WP_025728469.1">
    <property type="nucleotide sequence ID" value="NZ_JAAIWK010000016.1"/>
</dbReference>
<dbReference type="EMBL" id="JRUN01000001">
    <property type="protein sequence ID" value="KHD86906.1"/>
    <property type="molecule type" value="Genomic_DNA"/>
</dbReference>
<dbReference type="Pfam" id="PF10710">
    <property type="entry name" value="DUF2512"/>
    <property type="match status" value="1"/>
</dbReference>
<evidence type="ECO:0000256" key="1">
    <source>
        <dbReference type="SAM" id="Phobius"/>
    </source>
</evidence>
<evidence type="ECO:0000313" key="2">
    <source>
        <dbReference type="EMBL" id="KHD86906.1"/>
    </source>
</evidence>
<name>A0A0A6VH51_9BACI</name>
<comment type="caution">
    <text evidence="2">The sequence shown here is derived from an EMBL/GenBank/DDBJ whole genome shotgun (WGS) entry which is preliminary data.</text>
</comment>
<keyword evidence="1" id="KW-1133">Transmembrane helix</keyword>
<dbReference type="EMBL" id="JAAIWK010000016">
    <property type="protein sequence ID" value="NEY20393.1"/>
    <property type="molecule type" value="Genomic_DNA"/>
</dbReference>
<gene>
    <name evidence="3" type="ORF">G4D61_10540</name>
    <name evidence="2" type="ORF">NG54_00590</name>
</gene>
<feature type="transmembrane region" description="Helical" evidence="1">
    <location>
        <begin position="7"/>
        <end position="27"/>
    </location>
</feature>
<evidence type="ECO:0000313" key="3">
    <source>
        <dbReference type="EMBL" id="NEY20393.1"/>
    </source>
</evidence>
<feature type="transmembrane region" description="Helical" evidence="1">
    <location>
        <begin position="33"/>
        <end position="53"/>
    </location>
</feature>